<evidence type="ECO:0000313" key="3">
    <source>
        <dbReference type="Proteomes" id="UP000481153"/>
    </source>
</evidence>
<keyword evidence="1" id="KW-0472">Membrane</keyword>
<feature type="transmembrane region" description="Helical" evidence="1">
    <location>
        <begin position="248"/>
        <end position="274"/>
    </location>
</feature>
<dbReference type="Pfam" id="PF10269">
    <property type="entry name" value="Tmemb_185A"/>
    <property type="match status" value="1"/>
</dbReference>
<reference evidence="2 3" key="1">
    <citation type="submission" date="2019-07" db="EMBL/GenBank/DDBJ databases">
        <title>Genomics analysis of Aphanomyces spp. identifies a new class of oomycete effector associated with host adaptation.</title>
        <authorList>
            <person name="Gaulin E."/>
        </authorList>
    </citation>
    <scope>NUCLEOTIDE SEQUENCE [LARGE SCALE GENOMIC DNA]</scope>
    <source>
        <strain evidence="2 3">ATCC 201684</strain>
    </source>
</reference>
<dbReference type="VEuPathDB" id="FungiDB:AeMF1_012859"/>
<keyword evidence="1" id="KW-0812">Transmembrane</keyword>
<dbReference type="EMBL" id="VJMJ01000045">
    <property type="protein sequence ID" value="KAF0740774.1"/>
    <property type="molecule type" value="Genomic_DNA"/>
</dbReference>
<feature type="transmembrane region" description="Helical" evidence="1">
    <location>
        <begin position="286"/>
        <end position="309"/>
    </location>
</feature>
<organism evidence="2 3">
    <name type="scientific">Aphanomyces euteiches</name>
    <dbReference type="NCBI Taxonomy" id="100861"/>
    <lineage>
        <taxon>Eukaryota</taxon>
        <taxon>Sar</taxon>
        <taxon>Stramenopiles</taxon>
        <taxon>Oomycota</taxon>
        <taxon>Saprolegniomycetes</taxon>
        <taxon>Saprolegniales</taxon>
        <taxon>Verrucalvaceae</taxon>
        <taxon>Aphanomyces</taxon>
    </lineage>
</organism>
<comment type="caution">
    <text evidence="2">The sequence shown here is derived from an EMBL/GenBank/DDBJ whole genome shotgun (WGS) entry which is preliminary data.</text>
</comment>
<dbReference type="Proteomes" id="UP000481153">
    <property type="component" value="Unassembled WGS sequence"/>
</dbReference>
<feature type="transmembrane region" description="Helical" evidence="1">
    <location>
        <begin position="321"/>
        <end position="341"/>
    </location>
</feature>
<keyword evidence="3" id="KW-1185">Reference proteome</keyword>
<dbReference type="AlphaFoldDB" id="A0A6G0XKL9"/>
<gene>
    <name evidence="2" type="ORF">Ae201684_003904</name>
</gene>
<dbReference type="InterPro" id="IPR019396">
    <property type="entry name" value="TM_Fragile-X-F-assoc"/>
</dbReference>
<evidence type="ECO:0000313" key="2">
    <source>
        <dbReference type="EMBL" id="KAF0740774.1"/>
    </source>
</evidence>
<feature type="transmembrane region" description="Helical" evidence="1">
    <location>
        <begin position="101"/>
        <end position="123"/>
    </location>
</feature>
<feature type="transmembrane region" description="Helical" evidence="1">
    <location>
        <begin position="184"/>
        <end position="206"/>
    </location>
</feature>
<feature type="transmembrane region" description="Helical" evidence="1">
    <location>
        <begin position="218"/>
        <end position="236"/>
    </location>
</feature>
<evidence type="ECO:0000256" key="1">
    <source>
        <dbReference type="SAM" id="Phobius"/>
    </source>
</evidence>
<accession>A0A6G0XKL9</accession>
<name>A0A6G0XKL9_9STRA</name>
<proteinExistence type="predicted"/>
<feature type="transmembrane region" description="Helical" evidence="1">
    <location>
        <begin position="153"/>
        <end position="178"/>
    </location>
</feature>
<keyword evidence="1" id="KW-1133">Transmembrane helix</keyword>
<sequence length="471" mass="52432">MGKSSSDESERSPLLRAMRNSYQEETVYSSIHGSTGSYVPSRQPTNDENPSSMRVFRPIIYAEKSLGVLLSSVVLNALCWLVGFALITLNADGVFGPTRHWNWWLVFLPFWIGNFVMIIAHVLSIRSAGELRQWAESDALSNEPLLPLLRKILIIYAVSIPLCVLLLWAELAFCAILSNATNAISVYVAFAPLMIIEVAYIVRYLLCKSRSTLPGASWFLLFAFTLMLAYNSDIIYRNKTLPLAGAGLIGWSIVFSPLFVLQLLLCGSLLVVLYSEAAGIYKMNSTQLGATVLYTISLGTAAIGQVMLLEHIEFQVTKMDVASILLFVAWLASSCGLYLICRQEVAKLMASRGGAVPVPLTRTAQGWVTNHAVTDRWMLLGDIPLTEVGLATRYGSRKRTASDIESELNSEGYTWLRQMCSIDTLRWWCCWRHRQSMDALSGDEHPEDRLKNIKRCNSGSYSDVAVDVDVK</sequence>
<protein>
    <submittedName>
        <fullName evidence="2">Uncharacterized protein</fullName>
    </submittedName>
</protein>
<feature type="transmembrane region" description="Helical" evidence="1">
    <location>
        <begin position="66"/>
        <end position="89"/>
    </location>
</feature>